<sequence>MNIYQKLIEVRKAIPYLKKEKKGGQYEYVGSSQVLGAIRDELDKQSLLLIPKIVDKRILTETVESKDQYGNQKKKTTYFTELDLEFVWVDAENPSETLTIPFYAQGVDIAGEKGVGKALTYAEKYFLLKQFNIPTDKDDPDAFQEKVESSKPPEMITQEQKDEIQSLAQSYVEIRGKGSIKLTLEALKIADIDKVPKGAADQKIHQLKQWIAKAEKQSA</sequence>
<protein>
    <submittedName>
        <fullName evidence="1">Single-stranded DNA-binding protein</fullName>
    </submittedName>
</protein>
<dbReference type="GO" id="GO:0003677">
    <property type="term" value="F:DNA binding"/>
    <property type="evidence" value="ECO:0007669"/>
    <property type="project" value="UniProtKB-KW"/>
</dbReference>
<name>A0A5M8RVY8_9BACI</name>
<dbReference type="InterPro" id="IPR007499">
    <property type="entry name" value="ERF_bacteria_virus"/>
</dbReference>
<organism evidence="1 2">
    <name type="scientific">Bacillus swezeyi</name>
    <dbReference type="NCBI Taxonomy" id="1925020"/>
    <lineage>
        <taxon>Bacteria</taxon>
        <taxon>Bacillati</taxon>
        <taxon>Bacillota</taxon>
        <taxon>Bacilli</taxon>
        <taxon>Bacillales</taxon>
        <taxon>Bacillaceae</taxon>
        <taxon>Bacillus</taxon>
    </lineage>
</organism>
<accession>A0A5M8RVY8</accession>
<dbReference type="AlphaFoldDB" id="A0A5M8RVY8"/>
<dbReference type="RefSeq" id="WP_150149869.1">
    <property type="nucleotide sequence ID" value="NZ_QSND01000002.1"/>
</dbReference>
<proteinExistence type="predicted"/>
<dbReference type="Proteomes" id="UP000324326">
    <property type="component" value="Unassembled WGS sequence"/>
</dbReference>
<comment type="caution">
    <text evidence="1">The sequence shown here is derived from an EMBL/GenBank/DDBJ whole genome shotgun (WGS) entry which is preliminary data.</text>
</comment>
<gene>
    <name evidence="1" type="ORF">DX927_09190</name>
</gene>
<evidence type="ECO:0000313" key="1">
    <source>
        <dbReference type="EMBL" id="KAA6450994.1"/>
    </source>
</evidence>
<evidence type="ECO:0000313" key="2">
    <source>
        <dbReference type="Proteomes" id="UP000324326"/>
    </source>
</evidence>
<reference evidence="1 2" key="1">
    <citation type="submission" date="2018-08" db="EMBL/GenBank/DDBJ databases">
        <title>Bacillus phenotypic plasticity.</title>
        <authorList>
            <person name="Hurtado E."/>
        </authorList>
    </citation>
    <scope>NUCLEOTIDE SEQUENCE [LARGE SCALE GENOMIC DNA]</scope>
    <source>
        <strain evidence="1 2">427</strain>
    </source>
</reference>
<dbReference type="Pfam" id="PF04404">
    <property type="entry name" value="ERF"/>
    <property type="match status" value="1"/>
</dbReference>
<keyword evidence="1" id="KW-0238">DNA-binding</keyword>
<dbReference type="EMBL" id="QSND01000002">
    <property type="protein sequence ID" value="KAA6450994.1"/>
    <property type="molecule type" value="Genomic_DNA"/>
</dbReference>